<sequence length="99" mass="10141">MKQTVLKMPSGGKHGVRLSLTYSYMSGRNPSFPERDGLLGAAPSDPSGPWQREDDVGGGAGGGDAHDDEGRRGELLAASDGSSKPVAPSGNGTSCQRTP</sequence>
<accession>A0AAV4JQG1</accession>
<evidence type="ECO:0000256" key="1">
    <source>
        <dbReference type="SAM" id="MobiDB-lite"/>
    </source>
</evidence>
<name>A0AAV4JQG1_9GAST</name>
<gene>
    <name evidence="2" type="ORF">ElyMa_003418800</name>
</gene>
<feature type="region of interest" description="Disordered" evidence="1">
    <location>
        <begin position="26"/>
        <end position="99"/>
    </location>
</feature>
<comment type="caution">
    <text evidence="2">The sequence shown here is derived from an EMBL/GenBank/DDBJ whole genome shotgun (WGS) entry which is preliminary data.</text>
</comment>
<protein>
    <submittedName>
        <fullName evidence="2">Uncharacterized protein</fullName>
    </submittedName>
</protein>
<dbReference type="EMBL" id="BMAT01007031">
    <property type="protein sequence ID" value="GFS24556.1"/>
    <property type="molecule type" value="Genomic_DNA"/>
</dbReference>
<evidence type="ECO:0000313" key="2">
    <source>
        <dbReference type="EMBL" id="GFS24556.1"/>
    </source>
</evidence>
<dbReference type="AlphaFoldDB" id="A0AAV4JQG1"/>
<reference evidence="2 3" key="1">
    <citation type="journal article" date="2021" name="Elife">
        <title>Chloroplast acquisition without the gene transfer in kleptoplastic sea slugs, Plakobranchus ocellatus.</title>
        <authorList>
            <person name="Maeda T."/>
            <person name="Takahashi S."/>
            <person name="Yoshida T."/>
            <person name="Shimamura S."/>
            <person name="Takaki Y."/>
            <person name="Nagai Y."/>
            <person name="Toyoda A."/>
            <person name="Suzuki Y."/>
            <person name="Arimoto A."/>
            <person name="Ishii H."/>
            <person name="Satoh N."/>
            <person name="Nishiyama T."/>
            <person name="Hasebe M."/>
            <person name="Maruyama T."/>
            <person name="Minagawa J."/>
            <person name="Obokata J."/>
            <person name="Shigenobu S."/>
        </authorList>
    </citation>
    <scope>NUCLEOTIDE SEQUENCE [LARGE SCALE GENOMIC DNA]</scope>
</reference>
<proteinExistence type="predicted"/>
<keyword evidence="3" id="KW-1185">Reference proteome</keyword>
<organism evidence="2 3">
    <name type="scientific">Elysia marginata</name>
    <dbReference type="NCBI Taxonomy" id="1093978"/>
    <lineage>
        <taxon>Eukaryota</taxon>
        <taxon>Metazoa</taxon>
        <taxon>Spiralia</taxon>
        <taxon>Lophotrochozoa</taxon>
        <taxon>Mollusca</taxon>
        <taxon>Gastropoda</taxon>
        <taxon>Heterobranchia</taxon>
        <taxon>Euthyneura</taxon>
        <taxon>Panpulmonata</taxon>
        <taxon>Sacoglossa</taxon>
        <taxon>Placobranchoidea</taxon>
        <taxon>Plakobranchidae</taxon>
        <taxon>Elysia</taxon>
    </lineage>
</organism>
<feature type="compositionally biased region" description="Polar residues" evidence="1">
    <location>
        <begin position="90"/>
        <end position="99"/>
    </location>
</feature>
<feature type="compositionally biased region" description="Basic and acidic residues" evidence="1">
    <location>
        <begin position="64"/>
        <end position="74"/>
    </location>
</feature>
<evidence type="ECO:0000313" key="3">
    <source>
        <dbReference type="Proteomes" id="UP000762676"/>
    </source>
</evidence>
<dbReference type="Proteomes" id="UP000762676">
    <property type="component" value="Unassembled WGS sequence"/>
</dbReference>